<organism evidence="1 2">
    <name type="scientific">Candidatus Kaiserbacteria bacterium CG10_big_fil_rev_8_21_14_0_10_59_10</name>
    <dbReference type="NCBI Taxonomy" id="1974612"/>
    <lineage>
        <taxon>Bacteria</taxon>
        <taxon>Candidatus Kaiseribacteriota</taxon>
    </lineage>
</organism>
<comment type="caution">
    <text evidence="1">The sequence shown here is derived from an EMBL/GenBank/DDBJ whole genome shotgun (WGS) entry which is preliminary data.</text>
</comment>
<evidence type="ECO:0000313" key="2">
    <source>
        <dbReference type="Proteomes" id="UP000231379"/>
    </source>
</evidence>
<proteinExistence type="predicted"/>
<name>A0A2H0U8F0_9BACT</name>
<gene>
    <name evidence="1" type="ORF">COU20_01110</name>
</gene>
<dbReference type="AlphaFoldDB" id="A0A2H0U8F0"/>
<reference evidence="2" key="1">
    <citation type="submission" date="2017-09" db="EMBL/GenBank/DDBJ databases">
        <title>Depth-based differentiation of microbial function through sediment-hosted aquifers and enrichment of novel symbionts in the deep terrestrial subsurface.</title>
        <authorList>
            <person name="Probst A.J."/>
            <person name="Ladd B."/>
            <person name="Jarett J.K."/>
            <person name="Geller-Mcgrath D.E."/>
            <person name="Sieber C.M.K."/>
            <person name="Emerson J.B."/>
            <person name="Anantharaman K."/>
            <person name="Thomas B.C."/>
            <person name="Malmstrom R."/>
            <person name="Stieglmeier M."/>
            <person name="Klingl A."/>
            <person name="Woyke T."/>
            <person name="Ryan C.M."/>
            <person name="Banfield J.F."/>
        </authorList>
    </citation>
    <scope>NUCLEOTIDE SEQUENCE [LARGE SCALE GENOMIC DNA]</scope>
</reference>
<dbReference type="EMBL" id="PFBM01000008">
    <property type="protein sequence ID" value="PIR82683.1"/>
    <property type="molecule type" value="Genomic_DNA"/>
</dbReference>
<sequence>MSGIRKTSFARMPALAIIAALLGASLIAYALFMPPVARSQSNSAPLVGFAWSDTIGWISMHCSDLDACGSNAYGIIINSDGLLSGYAWSEHIGWISANTSDLSGCPSGACEARFSEGSLTGWLRALSPVGASESEHGGWDGWISLAGANYSITANDEGVFSGYAWGSDVVGWVSFNTAHSQVSTTYTECAAANICIDDDVYYRNQFCAETFVESCDYACSSGACVLPPAPSTTAGGALRVTPALVRPGDATRVRWEVQHATACQVTSAPSAGSWSGATGDYQSDPIAQITTFTLYCEGDGGELTQTATVRITPAWREI</sequence>
<evidence type="ECO:0000313" key="1">
    <source>
        <dbReference type="EMBL" id="PIR82683.1"/>
    </source>
</evidence>
<dbReference type="Proteomes" id="UP000231379">
    <property type="component" value="Unassembled WGS sequence"/>
</dbReference>
<protein>
    <submittedName>
        <fullName evidence="1">Uncharacterized protein</fullName>
    </submittedName>
</protein>
<accession>A0A2H0U8F0</accession>